<evidence type="ECO:0000313" key="2">
    <source>
        <dbReference type="EMBL" id="TWT97363.1"/>
    </source>
</evidence>
<dbReference type="SUPFAM" id="SSF50969">
    <property type="entry name" value="YVTN repeat-like/Quinoprotein amine dehydrogenase"/>
    <property type="match status" value="1"/>
</dbReference>
<proteinExistence type="predicted"/>
<organism evidence="2 3">
    <name type="scientific">Neorhodopirellula pilleata</name>
    <dbReference type="NCBI Taxonomy" id="2714738"/>
    <lineage>
        <taxon>Bacteria</taxon>
        <taxon>Pseudomonadati</taxon>
        <taxon>Planctomycetota</taxon>
        <taxon>Planctomycetia</taxon>
        <taxon>Pirellulales</taxon>
        <taxon>Pirellulaceae</taxon>
        <taxon>Neorhodopirellula</taxon>
    </lineage>
</organism>
<feature type="domain" description="SLA1 homology" evidence="1">
    <location>
        <begin position="236"/>
        <end position="280"/>
    </location>
</feature>
<dbReference type="InterPro" id="IPR007131">
    <property type="entry name" value="SHD1"/>
</dbReference>
<accession>A0A5C6AGM7</accession>
<name>A0A5C6AGM7_9BACT</name>
<dbReference type="GO" id="GO:0043130">
    <property type="term" value="F:ubiquitin binding"/>
    <property type="evidence" value="ECO:0007669"/>
    <property type="project" value="InterPro"/>
</dbReference>
<evidence type="ECO:0000259" key="1">
    <source>
        <dbReference type="Pfam" id="PF03983"/>
    </source>
</evidence>
<dbReference type="GO" id="GO:0042802">
    <property type="term" value="F:identical protein binding"/>
    <property type="evidence" value="ECO:0007669"/>
    <property type="project" value="InterPro"/>
</dbReference>
<sequence>MFFQRNIDAALTEMKVGFRLFLLGVCWAVLCGMCSRQGFAEVPNPNSANTQIPDPVRPGDHVEVRYLSKWCSGTVVSMIEGKVSVQYSFNGRESTRDFALADIRFPNGEGQWALWKTSDGKLRVEARYIARDETSVMIRKEDGSELTLPIDSLTLDLRQKVKRTPITGEENKIDGADPVRLGDEVEVSPYSNEWFDGVVTQVRIGEAQVRYQRLGQDTEDAFPFAKIRFPNGEGPWRKWSDTSGQFTVIARYLSRTETQVTLRKQDGTNATVPIDRLSLELKRWTRSIPITGKETLIDGVSPVRVGDTVEVSDGSRWVEGLVSQSGMGIAFVERFDDNGVSQGKREFPLTKVRYPNGEGSWRKWTGRGGSTVVARMLSRDETHVVLLKEDGQNVRVPIDQLDRGLQQELEHVVPQVKRPKLTTFVASGRSVGLIGTLPDFRSFPSVQPLSMVPSWSDGSVSFPIPNADTISTIVPIAGKQNWLLLGTHPSSNYRGEPQSQVHWIGPERQEYKPGPRLDEKEQLVDYSVEQNRMLTAFFPDGLIGSEHWQLSTYQLGAGDQFAEPEMSWEIPSSRRISYQSFSPMARLVGSHYVLVIDSNTAQLYDLKQQRILYSVSDVFSRKIELHPSGDFFVLDIANAGSVLIETLTGKAVAKQLGSAAIGFSPDGSQILRLTQDSLEKWDIGEATEPVIFPRRNVSTQGSPQLLDDRYIWIDGLIYDTQKKAAMWNYDMPNNTTRRVIGNRLAAAMALGSNDSDRQAIVGIAKVPHDNAIALMEPYSVDDMLALRPGKPIRLIQSIDERIANCISAVVTKNGWVPNDGAGIVISGSAGRGPTETHVYDKSRFSFAPFMRNRIPSVNAQTVSVSPWKQSVEVRLGELVLWSRSMGFVPSTLRLEDGESAQQKVDELTQPSYTLFERLEIPAEVFYPVFRSGAGRTSLTPGGFVDQAYSQGASAGNGR</sequence>
<dbReference type="RefSeq" id="WP_146577961.1">
    <property type="nucleotide sequence ID" value="NZ_SJPM01000004.1"/>
</dbReference>
<dbReference type="AlphaFoldDB" id="A0A5C6AGM7"/>
<dbReference type="Proteomes" id="UP000316213">
    <property type="component" value="Unassembled WGS sequence"/>
</dbReference>
<comment type="caution">
    <text evidence="2">The sequence shown here is derived from an EMBL/GenBank/DDBJ whole genome shotgun (WGS) entry which is preliminary data.</text>
</comment>
<gene>
    <name evidence="2" type="ORF">Pla100_25150</name>
</gene>
<keyword evidence="3" id="KW-1185">Reference proteome</keyword>
<dbReference type="GO" id="GO:0030674">
    <property type="term" value="F:protein-macromolecule adaptor activity"/>
    <property type="evidence" value="ECO:0007669"/>
    <property type="project" value="InterPro"/>
</dbReference>
<dbReference type="InterPro" id="IPR011044">
    <property type="entry name" value="Quino_amine_DH_bsu"/>
</dbReference>
<dbReference type="GO" id="GO:0008092">
    <property type="term" value="F:cytoskeletal protein binding"/>
    <property type="evidence" value="ECO:0007669"/>
    <property type="project" value="InterPro"/>
</dbReference>
<dbReference type="OrthoDB" id="219961at2"/>
<dbReference type="Gene3D" id="2.30.30.700">
    <property type="entry name" value="SLA1 homology domain 1"/>
    <property type="match status" value="3"/>
</dbReference>
<reference evidence="2 3" key="1">
    <citation type="submission" date="2019-02" db="EMBL/GenBank/DDBJ databases">
        <title>Deep-cultivation of Planctomycetes and their phenomic and genomic characterization uncovers novel biology.</title>
        <authorList>
            <person name="Wiegand S."/>
            <person name="Jogler M."/>
            <person name="Boedeker C."/>
            <person name="Pinto D."/>
            <person name="Vollmers J."/>
            <person name="Rivas-Marin E."/>
            <person name="Kohn T."/>
            <person name="Peeters S.H."/>
            <person name="Heuer A."/>
            <person name="Rast P."/>
            <person name="Oberbeckmann S."/>
            <person name="Bunk B."/>
            <person name="Jeske O."/>
            <person name="Meyerdierks A."/>
            <person name="Storesund J.E."/>
            <person name="Kallscheuer N."/>
            <person name="Luecker S."/>
            <person name="Lage O.M."/>
            <person name="Pohl T."/>
            <person name="Merkel B.J."/>
            <person name="Hornburger P."/>
            <person name="Mueller R.-W."/>
            <person name="Bruemmer F."/>
            <person name="Labrenz M."/>
            <person name="Spormann A.M."/>
            <person name="Op Den Camp H."/>
            <person name="Overmann J."/>
            <person name="Amann R."/>
            <person name="Jetten M.S.M."/>
            <person name="Mascher T."/>
            <person name="Medema M.H."/>
            <person name="Devos D.P."/>
            <person name="Kaster A.-K."/>
            <person name="Ovreas L."/>
            <person name="Rohde M."/>
            <person name="Galperin M.Y."/>
            <person name="Jogler C."/>
        </authorList>
    </citation>
    <scope>NUCLEOTIDE SEQUENCE [LARGE SCALE GENOMIC DNA]</scope>
    <source>
        <strain evidence="2 3">Pla100</strain>
    </source>
</reference>
<dbReference type="Pfam" id="PF03983">
    <property type="entry name" value="SHD1"/>
    <property type="match status" value="1"/>
</dbReference>
<evidence type="ECO:0000313" key="3">
    <source>
        <dbReference type="Proteomes" id="UP000316213"/>
    </source>
</evidence>
<protein>
    <recommendedName>
        <fullName evidence="1">SLA1 homology domain-containing protein</fullName>
    </recommendedName>
</protein>
<dbReference type="EMBL" id="SJPM01000004">
    <property type="protein sequence ID" value="TWT97363.1"/>
    <property type="molecule type" value="Genomic_DNA"/>
</dbReference>